<protein>
    <submittedName>
        <fullName evidence="2 3">Beta-ketoacyl synthase</fullName>
    </submittedName>
</protein>
<dbReference type="EMBL" id="KE525351">
    <property type="protein sequence ID" value="KFB51151.1"/>
    <property type="molecule type" value="Genomic_DNA"/>
</dbReference>
<evidence type="ECO:0000313" key="2">
    <source>
        <dbReference type="EMBL" id="KFB51151.1"/>
    </source>
</evidence>
<gene>
    <name evidence="2" type="ORF">ZHAS_00019360</name>
</gene>
<evidence type="ECO:0000256" key="1">
    <source>
        <dbReference type="SAM" id="MobiDB-lite"/>
    </source>
</evidence>
<organism evidence="2">
    <name type="scientific">Anopheles sinensis</name>
    <name type="common">Mosquito</name>
    <dbReference type="NCBI Taxonomy" id="74873"/>
    <lineage>
        <taxon>Eukaryota</taxon>
        <taxon>Metazoa</taxon>
        <taxon>Ecdysozoa</taxon>
        <taxon>Arthropoda</taxon>
        <taxon>Hexapoda</taxon>
        <taxon>Insecta</taxon>
        <taxon>Pterygota</taxon>
        <taxon>Neoptera</taxon>
        <taxon>Endopterygota</taxon>
        <taxon>Diptera</taxon>
        <taxon>Nematocera</taxon>
        <taxon>Culicoidea</taxon>
        <taxon>Culicidae</taxon>
        <taxon>Anophelinae</taxon>
        <taxon>Anopheles</taxon>
    </lineage>
</organism>
<dbReference type="Proteomes" id="UP000030765">
    <property type="component" value="Unassembled WGS sequence"/>
</dbReference>
<evidence type="ECO:0000313" key="3">
    <source>
        <dbReference type="EnsemblMetazoa" id="ASIC019360-PA"/>
    </source>
</evidence>
<feature type="region of interest" description="Disordered" evidence="1">
    <location>
        <begin position="88"/>
        <end position="112"/>
    </location>
</feature>
<feature type="region of interest" description="Disordered" evidence="1">
    <location>
        <begin position="27"/>
        <end position="48"/>
    </location>
</feature>
<accession>A0A084WLQ7</accession>
<dbReference type="AlphaFoldDB" id="A0A084WLQ7"/>
<dbReference type="VEuPathDB" id="VectorBase:ASIC019360"/>
<dbReference type="EMBL" id="ATLV01024269">
    <property type="status" value="NOT_ANNOTATED_CDS"/>
    <property type="molecule type" value="Genomic_DNA"/>
</dbReference>
<sequence>MVARMPSDDDGWDCFNFNGLYDPPFVTQAGRTGSPTKDHKSSSRWTSSLTGKRSVRKLWRQNGFYARSTVKWNRFVVVVVVVGPTTLVDEPPEPRAGMPMSFDAVDWPTQQH</sequence>
<evidence type="ECO:0000313" key="4">
    <source>
        <dbReference type="Proteomes" id="UP000030765"/>
    </source>
</evidence>
<reference evidence="2 4" key="1">
    <citation type="journal article" date="2014" name="BMC Genomics">
        <title>Genome sequence of Anopheles sinensis provides insight into genetics basis of mosquito competence for malaria parasites.</title>
        <authorList>
            <person name="Zhou D."/>
            <person name="Zhang D."/>
            <person name="Ding G."/>
            <person name="Shi L."/>
            <person name="Hou Q."/>
            <person name="Ye Y."/>
            <person name="Xu Y."/>
            <person name="Zhou H."/>
            <person name="Xiong C."/>
            <person name="Li S."/>
            <person name="Yu J."/>
            <person name="Hong S."/>
            <person name="Yu X."/>
            <person name="Zou P."/>
            <person name="Chen C."/>
            <person name="Chang X."/>
            <person name="Wang W."/>
            <person name="Lv Y."/>
            <person name="Sun Y."/>
            <person name="Ma L."/>
            <person name="Shen B."/>
            <person name="Zhu C."/>
        </authorList>
    </citation>
    <scope>NUCLEOTIDE SEQUENCE [LARGE SCALE GENOMIC DNA]</scope>
</reference>
<proteinExistence type="predicted"/>
<keyword evidence="4" id="KW-1185">Reference proteome</keyword>
<name>A0A084WLQ7_ANOSI</name>
<dbReference type="EnsemblMetazoa" id="ASIC019360-RA">
    <property type="protein sequence ID" value="ASIC019360-PA"/>
    <property type="gene ID" value="ASIC019360"/>
</dbReference>
<reference evidence="3" key="2">
    <citation type="submission" date="2020-05" db="UniProtKB">
        <authorList>
            <consortium name="EnsemblMetazoa"/>
        </authorList>
    </citation>
    <scope>IDENTIFICATION</scope>
</reference>